<dbReference type="Proteomes" id="UP000036873">
    <property type="component" value="Unassembled WGS sequence"/>
</dbReference>
<reference evidence="3" key="1">
    <citation type="submission" date="2015-07" db="EMBL/GenBank/DDBJ databases">
        <title>Draft genome sequence of Acetobacterium bakii DSM 8293, a potential psychrophilic chemical producer through syngas fermentation.</title>
        <authorList>
            <person name="Song Y."/>
            <person name="Hwang S."/>
            <person name="Cho B.-K."/>
        </authorList>
    </citation>
    <scope>NUCLEOTIDE SEQUENCE [LARGE SCALE GENOMIC DNA]</scope>
    <source>
        <strain evidence="3">DSM 8239</strain>
    </source>
</reference>
<dbReference type="OrthoDB" id="1707383at2"/>
<proteinExistence type="predicted"/>
<protein>
    <recommendedName>
        <fullName evidence="1">Thiamine-binding protein domain-containing protein</fullName>
    </recommendedName>
</protein>
<dbReference type="RefSeq" id="WP_050738524.1">
    <property type="nucleotide sequence ID" value="NZ_LGYO01000004.1"/>
</dbReference>
<dbReference type="Gene3D" id="3.30.70.930">
    <property type="match status" value="1"/>
</dbReference>
<sequence length="89" mass="10158">MSQMDQIMSCQISFIPLKNSNVNASVDQIIELIKKSNLDYRIGMMSTELRGNRELILELINTLLDYATENTQFILDVRFSNQCGLAKNV</sequence>
<evidence type="ECO:0000313" key="2">
    <source>
        <dbReference type="EMBL" id="KNZ43337.1"/>
    </source>
</evidence>
<dbReference type="AlphaFoldDB" id="A0A0L6U4V5"/>
<keyword evidence="3" id="KW-1185">Reference proteome</keyword>
<dbReference type="STRING" id="52689.AKG39_01140"/>
<evidence type="ECO:0000259" key="1">
    <source>
        <dbReference type="Pfam" id="PF01910"/>
    </source>
</evidence>
<feature type="domain" description="Thiamine-binding protein" evidence="1">
    <location>
        <begin position="11"/>
        <end position="70"/>
    </location>
</feature>
<name>A0A0L6U4V5_9FIRM</name>
<dbReference type="SUPFAM" id="SSF89957">
    <property type="entry name" value="MTH1187/YkoF-like"/>
    <property type="match status" value="1"/>
</dbReference>
<dbReference type="InterPro" id="IPR029756">
    <property type="entry name" value="MTH1187/YkoF-like"/>
</dbReference>
<accession>A0A0L6U4V5</accession>
<comment type="caution">
    <text evidence="2">The sequence shown here is derived from an EMBL/GenBank/DDBJ whole genome shotgun (WGS) entry which is preliminary data.</text>
</comment>
<dbReference type="InterPro" id="IPR002767">
    <property type="entry name" value="Thiamine_BP"/>
</dbReference>
<gene>
    <name evidence="2" type="ORF">AKG39_01140</name>
</gene>
<dbReference type="Pfam" id="PF01910">
    <property type="entry name" value="Thiamine_BP"/>
    <property type="match status" value="1"/>
</dbReference>
<organism evidence="2 3">
    <name type="scientific">Acetobacterium bakii</name>
    <dbReference type="NCBI Taxonomy" id="52689"/>
    <lineage>
        <taxon>Bacteria</taxon>
        <taxon>Bacillati</taxon>
        <taxon>Bacillota</taxon>
        <taxon>Clostridia</taxon>
        <taxon>Eubacteriales</taxon>
        <taxon>Eubacteriaceae</taxon>
        <taxon>Acetobacterium</taxon>
    </lineage>
</organism>
<dbReference type="EMBL" id="LGYO01000004">
    <property type="protein sequence ID" value="KNZ43337.1"/>
    <property type="molecule type" value="Genomic_DNA"/>
</dbReference>
<evidence type="ECO:0000313" key="3">
    <source>
        <dbReference type="Proteomes" id="UP000036873"/>
    </source>
</evidence>